<dbReference type="InterPro" id="IPR018460">
    <property type="entry name" value="Battenin_disease_Cln3_subgr"/>
</dbReference>
<accession>A0ABM0KR99</accession>
<organism evidence="9 10">
    <name type="scientific">Microtus ochrogaster</name>
    <name type="common">Prairie vole</name>
    <dbReference type="NCBI Taxonomy" id="79684"/>
    <lineage>
        <taxon>Eukaryota</taxon>
        <taxon>Metazoa</taxon>
        <taxon>Chordata</taxon>
        <taxon>Craniata</taxon>
        <taxon>Vertebrata</taxon>
        <taxon>Euteleostomi</taxon>
        <taxon>Mammalia</taxon>
        <taxon>Eutheria</taxon>
        <taxon>Euarchontoglires</taxon>
        <taxon>Glires</taxon>
        <taxon>Rodentia</taxon>
        <taxon>Myomorpha</taxon>
        <taxon>Muroidea</taxon>
        <taxon>Cricetidae</taxon>
        <taxon>Arvicolinae</taxon>
        <taxon>Microtus</taxon>
    </lineage>
</organism>
<comment type="caution">
    <text evidence="7">Lacks conserved residue(s) required for the propagation of feature annotation.</text>
</comment>
<dbReference type="InterPro" id="IPR003492">
    <property type="entry name" value="Battenin_disease_Cln3"/>
</dbReference>
<keyword evidence="5 7" id="KW-1133">Transmembrane helix</keyword>
<dbReference type="PANTHER" id="PTHR10981:SF0">
    <property type="entry name" value="BATTENIN"/>
    <property type="match status" value="1"/>
</dbReference>
<feature type="region of interest" description="Disordered" evidence="8">
    <location>
        <begin position="237"/>
        <end position="265"/>
    </location>
</feature>
<evidence type="ECO:0000256" key="1">
    <source>
        <dbReference type="ARBA" id="ARBA00004127"/>
    </source>
</evidence>
<dbReference type="InterPro" id="IPR036259">
    <property type="entry name" value="MFS_trans_sf"/>
</dbReference>
<dbReference type="Proteomes" id="UP000694915">
    <property type="component" value="Chromosome 8"/>
</dbReference>
<comment type="subcellular location">
    <subcellularLocation>
        <location evidence="1">Endomembrane system</location>
        <topology evidence="1">Multi-pass membrane protein</topology>
    </subcellularLocation>
    <subcellularLocation>
        <location evidence="7">Lysosome membrane</location>
        <topology evidence="7">Multi-pass membrane protein</topology>
    </subcellularLocation>
</comment>
<name>A0ABM0KR99_MICOH</name>
<evidence type="ECO:0000313" key="9">
    <source>
        <dbReference type="Proteomes" id="UP000694915"/>
    </source>
</evidence>
<dbReference type="SUPFAM" id="SSF103473">
    <property type="entry name" value="MFS general substrate transporter"/>
    <property type="match status" value="1"/>
</dbReference>
<feature type="compositionally biased region" description="Basic and acidic residues" evidence="8">
    <location>
        <begin position="9"/>
        <end position="21"/>
    </location>
</feature>
<dbReference type="GeneID" id="101995244"/>
<gene>
    <name evidence="10 11" type="primary">Cln3</name>
</gene>
<keyword evidence="4 7" id="KW-0812">Transmembrane</keyword>
<dbReference type="PANTHER" id="PTHR10981">
    <property type="entry name" value="BATTENIN"/>
    <property type="match status" value="1"/>
</dbReference>
<comment type="similarity">
    <text evidence="2 7">Belongs to the battenin family.</text>
</comment>
<evidence type="ECO:0000256" key="3">
    <source>
        <dbReference type="ARBA" id="ARBA00022448"/>
    </source>
</evidence>
<feature type="transmembrane region" description="Helical" evidence="7">
    <location>
        <begin position="212"/>
        <end position="230"/>
    </location>
</feature>
<keyword evidence="6 7" id="KW-0472">Membrane</keyword>
<dbReference type="RefSeq" id="XP_005351285.1">
    <property type="nucleotide sequence ID" value="XM_005351228.3"/>
</dbReference>
<feature type="transmembrane region" description="Helical" evidence="7">
    <location>
        <begin position="344"/>
        <end position="361"/>
    </location>
</feature>
<evidence type="ECO:0000256" key="6">
    <source>
        <dbReference type="ARBA" id="ARBA00023136"/>
    </source>
</evidence>
<feature type="transmembrane region" description="Helical" evidence="7">
    <location>
        <begin position="181"/>
        <end position="200"/>
    </location>
</feature>
<evidence type="ECO:0000256" key="8">
    <source>
        <dbReference type="SAM" id="MobiDB-lite"/>
    </source>
</evidence>
<feature type="transmembrane region" description="Helical" evidence="7">
    <location>
        <begin position="281"/>
        <end position="298"/>
    </location>
</feature>
<sequence length="438" mass="47797">MESSAGSWRRLEDSERLETNSEPHAPPVDGQRAQWKNAVGFWILGLCNNFSYVVMLSAAHDILKQEQASGNQSHVEPGPTPLPHNSSSRFDCNSISTAAVLLADILPTLIIKLLAPLGLHLLPYSPRVLVSGVCSAGSFILVAFSHSVGLSLCGVVLASISSGLGEVTFLSLTAFYPSAVISWWSSGTGGAGLLGSLSYLGLTQAGLSPQHTLLSMLGIPILLLASYFLLLTSPEAQDPGGEDEAETAARQPLIGTETPESNPGSSWDLSFQERWTVFKGLLRYITPLVLVYFAEYFINQGLFELLYFRNTSLSHAEQYRWYQMLYQAGVFVSRSSLNCCRIRFTWVLALLQCLNLVFLLADVCLSFLPSIYLIFVIILYEGFLGGAAYVNTFHNIALETSDKHREFAMEAACISDTLGISMSGVLALPLHDFLCHLP</sequence>
<evidence type="ECO:0000256" key="4">
    <source>
        <dbReference type="ARBA" id="ARBA00022692"/>
    </source>
</evidence>
<dbReference type="PRINTS" id="PR01315">
    <property type="entry name" value="BATTENIN"/>
</dbReference>
<evidence type="ECO:0000256" key="5">
    <source>
        <dbReference type="ARBA" id="ARBA00022989"/>
    </source>
</evidence>
<dbReference type="RefSeq" id="XP_013203266.1">
    <property type="nucleotide sequence ID" value="XM_013347812.2"/>
</dbReference>
<keyword evidence="7" id="KW-0458">Lysosome</keyword>
<feature type="transmembrane region" description="Helical" evidence="7">
    <location>
        <begin position="367"/>
        <end position="390"/>
    </location>
</feature>
<dbReference type="PIRSF" id="PIRSF015974">
    <property type="entry name" value="CLN3_BTN1"/>
    <property type="match status" value="1"/>
</dbReference>
<evidence type="ECO:0000256" key="7">
    <source>
        <dbReference type="RuleBase" id="RU361113"/>
    </source>
</evidence>
<feature type="region of interest" description="Disordered" evidence="8">
    <location>
        <begin position="1"/>
        <end position="30"/>
    </location>
</feature>
<feature type="transmembrane region" description="Helical" evidence="7">
    <location>
        <begin position="98"/>
        <end position="122"/>
    </location>
</feature>
<reference evidence="10 11" key="1">
    <citation type="submission" date="2025-05" db="UniProtKB">
        <authorList>
            <consortium name="RefSeq"/>
        </authorList>
    </citation>
    <scope>IDENTIFICATION</scope>
</reference>
<protein>
    <recommendedName>
        <fullName evidence="7">Battenin</fullName>
    </recommendedName>
</protein>
<dbReference type="Pfam" id="PF02487">
    <property type="entry name" value="CLN3"/>
    <property type="match status" value="1"/>
</dbReference>
<evidence type="ECO:0000256" key="2">
    <source>
        <dbReference type="ARBA" id="ARBA00007467"/>
    </source>
</evidence>
<keyword evidence="9" id="KW-1185">Reference proteome</keyword>
<proteinExistence type="inferred from homology"/>
<evidence type="ECO:0000313" key="11">
    <source>
        <dbReference type="RefSeq" id="XP_013203266.1"/>
    </source>
</evidence>
<keyword evidence="3" id="KW-0813">Transport</keyword>
<evidence type="ECO:0000313" key="10">
    <source>
        <dbReference type="RefSeq" id="XP_005351285.1"/>
    </source>
</evidence>